<feature type="region of interest" description="Disordered" evidence="1">
    <location>
        <begin position="353"/>
        <end position="416"/>
    </location>
</feature>
<dbReference type="AlphaFoldDB" id="A0A0J7YLX5"/>
<dbReference type="Gramene" id="KMS64659">
    <property type="protein sequence ID" value="KMS64659"/>
    <property type="gene ID" value="BVRB_018010"/>
</dbReference>
<sequence>MRGLSYTGALRTPELSLVKKRLIVSAFARSRIEYGLAIAGHSATQLKCADSALKRLTGRCIGCRGTTLSNRLLGLVPAVSRQAQLRMTMFHRLDYQLLQPRTPQLVLRVYREAKAETRSRYGLMTRHCAFLRHLEAALPTHRHRQRLVVQRSRREWTAADDITSRVRASTAAIRALSWAGLDLKLLSLQLQDYKAAHPIAYLGGIEALTVARWMCNAIPGGQWPCPNCDGRYLVSMYHLVRCTDAVGLLGADYNAAAHLQFYQTAETAVDAMIMDLVPETQTLIELTRQDSMVVPSTLSSDAARLRERVSELALRPVNNPPDEGPVYLDATRQRRIKAIGRVLIQIVQRCGRGAGQYGRSGPGQYGRAGGPIDDHDDDHDEPADEPEVPEHRPGYDSAPTPALARLSGPPVLPPAR</sequence>
<feature type="compositionally biased region" description="Acidic residues" evidence="1">
    <location>
        <begin position="374"/>
        <end position="387"/>
    </location>
</feature>
<accession>A0A0J7YLX5</accession>
<name>A0A0J7YLX5_BETVV</name>
<evidence type="ECO:0000313" key="2">
    <source>
        <dbReference type="EMBL" id="KMS64659.1"/>
    </source>
</evidence>
<evidence type="ECO:0000256" key="1">
    <source>
        <dbReference type="SAM" id="MobiDB-lite"/>
    </source>
</evidence>
<keyword evidence="3" id="KW-1185">Reference proteome</keyword>
<protein>
    <submittedName>
        <fullName evidence="2">Uncharacterized protein</fullName>
    </submittedName>
</protein>
<dbReference type="EMBL" id="KQ126101">
    <property type="protein sequence ID" value="KMS64659.1"/>
    <property type="molecule type" value="Genomic_DNA"/>
</dbReference>
<evidence type="ECO:0000313" key="3">
    <source>
        <dbReference type="Proteomes" id="UP000035740"/>
    </source>
</evidence>
<organism evidence="2 3">
    <name type="scientific">Beta vulgaris subsp. vulgaris</name>
    <name type="common">Beet</name>
    <dbReference type="NCBI Taxonomy" id="3555"/>
    <lineage>
        <taxon>Eukaryota</taxon>
        <taxon>Viridiplantae</taxon>
        <taxon>Streptophyta</taxon>
        <taxon>Embryophyta</taxon>
        <taxon>Tracheophyta</taxon>
        <taxon>Spermatophyta</taxon>
        <taxon>Magnoliopsida</taxon>
        <taxon>eudicotyledons</taxon>
        <taxon>Gunneridae</taxon>
        <taxon>Pentapetalae</taxon>
        <taxon>Caryophyllales</taxon>
        <taxon>Chenopodiaceae</taxon>
        <taxon>Betoideae</taxon>
        <taxon>Beta</taxon>
    </lineage>
</organism>
<gene>
    <name evidence="2" type="ORF">BVRB_018010</name>
</gene>
<reference evidence="2 3" key="1">
    <citation type="journal article" date="2014" name="Nature">
        <title>The genome of the recently domesticated crop plant sugar beet (Beta vulgaris).</title>
        <authorList>
            <person name="Dohm J.C."/>
            <person name="Minoche A.E."/>
            <person name="Holtgrawe D."/>
            <person name="Capella-Gutierrez S."/>
            <person name="Zakrzewski F."/>
            <person name="Tafer H."/>
            <person name="Rupp O."/>
            <person name="Sorensen T.R."/>
            <person name="Stracke R."/>
            <person name="Reinhardt R."/>
            <person name="Goesmann A."/>
            <person name="Kraft T."/>
            <person name="Schulz B."/>
            <person name="Stadler P.F."/>
            <person name="Schmidt T."/>
            <person name="Gabaldon T."/>
            <person name="Lehrach H."/>
            <person name="Weisshaar B."/>
            <person name="Himmelbauer H."/>
        </authorList>
    </citation>
    <scope>NUCLEOTIDE SEQUENCE [LARGE SCALE GENOMIC DNA]</scope>
    <source>
        <tissue evidence="2">Taproot</tissue>
    </source>
</reference>
<proteinExistence type="predicted"/>
<dbReference type="Proteomes" id="UP000035740">
    <property type="component" value="Unassembled WGS sequence"/>
</dbReference>
<feature type="compositionally biased region" description="Gly residues" evidence="1">
    <location>
        <begin position="353"/>
        <end position="369"/>
    </location>
</feature>